<evidence type="ECO:0000256" key="2">
    <source>
        <dbReference type="ARBA" id="ARBA00022723"/>
    </source>
</evidence>
<dbReference type="InterPro" id="IPR002051">
    <property type="entry name" value="Haem_Oase"/>
</dbReference>
<keyword evidence="1" id="KW-0349">Heme</keyword>
<evidence type="ECO:0000256" key="1">
    <source>
        <dbReference type="ARBA" id="ARBA00022617"/>
    </source>
</evidence>
<feature type="region of interest" description="Disordered" evidence="4">
    <location>
        <begin position="402"/>
        <end position="430"/>
    </location>
</feature>
<accession>A0AA38VJS4</accession>
<dbReference type="Pfam" id="PF01126">
    <property type="entry name" value="Heme_oxygenase"/>
    <property type="match status" value="1"/>
</dbReference>
<comment type="caution">
    <text evidence="6">The sequence shown here is derived from an EMBL/GenBank/DDBJ whole genome shotgun (WGS) entry which is preliminary data.</text>
</comment>
<evidence type="ECO:0000256" key="5">
    <source>
        <dbReference type="SAM" id="Phobius"/>
    </source>
</evidence>
<evidence type="ECO:0000256" key="4">
    <source>
        <dbReference type="SAM" id="MobiDB-lite"/>
    </source>
</evidence>
<evidence type="ECO:0000313" key="7">
    <source>
        <dbReference type="Proteomes" id="UP001174694"/>
    </source>
</evidence>
<sequence length="542" mass="58671">MAGTGKPPANVRSLGEAINVATRPAHAKLNRLILLRLPLAIPPQSLTSSMYVTGLLHITPIYMAFESLWAQIHHSSVQKEPGPAPVEAGPDLPAPWPAAPQWPFGDDDSPATEAFTRAHLLDETRALLQHMFIPGLLRSAALRADIQALTGWSDVVIDDQLQCAAATGSSGDFIEHIRLAVEEKPHVLLAYAWVLYMALFSGGRFIRETLESIGDDFWGTVPDPVRPSLRLCLPRSSSSDLSPSRGGADEDPEPGDDEDEDAVSPLPASDRTTPKLPLGFFRFATPRDGDDLKELFKARLLETDLQLTTLQRDDVVREAGHIFENMIKLVAQLDDMCPMPAGAAGDIPADDESPSASGSSSRRSSSASALESFASALAAPRFGMMRLRDSVAVAKERTLRALRMREATTKPTDNDEGAGEEEAEDEQQGGDAEVLGLLVDATGHGGADVEALDRVLKRHPVAFRAVHFEKRLPVPDRAEVVHRYTVTNDGDGLKVSAAEAEIVAERPPYQALQPLVTSFSFWVAIVVLYLAYSYLQCPSVAA</sequence>
<feature type="compositionally biased region" description="Low complexity" evidence="4">
    <location>
        <begin position="229"/>
        <end position="246"/>
    </location>
</feature>
<feature type="compositionally biased region" description="Low complexity" evidence="4">
    <location>
        <begin position="354"/>
        <end position="365"/>
    </location>
</feature>
<dbReference type="GO" id="GO:0046872">
    <property type="term" value="F:metal ion binding"/>
    <property type="evidence" value="ECO:0007669"/>
    <property type="project" value="UniProtKB-KW"/>
</dbReference>
<feature type="region of interest" description="Disordered" evidence="4">
    <location>
        <begin position="229"/>
        <end position="273"/>
    </location>
</feature>
<dbReference type="GO" id="GO:0004392">
    <property type="term" value="F:heme oxygenase (decyclizing) activity"/>
    <property type="evidence" value="ECO:0007669"/>
    <property type="project" value="InterPro"/>
</dbReference>
<evidence type="ECO:0000256" key="3">
    <source>
        <dbReference type="ARBA" id="ARBA00023004"/>
    </source>
</evidence>
<feature type="transmembrane region" description="Helical" evidence="5">
    <location>
        <begin position="515"/>
        <end position="535"/>
    </location>
</feature>
<name>A0AA38VJS4_9PEZI</name>
<gene>
    <name evidence="6" type="ORF">NKR23_g5021</name>
</gene>
<reference evidence="6" key="1">
    <citation type="submission" date="2022-07" db="EMBL/GenBank/DDBJ databases">
        <title>Fungi with potential for degradation of polypropylene.</title>
        <authorList>
            <person name="Gostincar C."/>
        </authorList>
    </citation>
    <scope>NUCLEOTIDE SEQUENCE</scope>
    <source>
        <strain evidence="6">EXF-13308</strain>
    </source>
</reference>
<keyword evidence="7" id="KW-1185">Reference proteome</keyword>
<proteinExistence type="predicted"/>
<dbReference type="InterPro" id="IPR016084">
    <property type="entry name" value="Haem_Oase-like_multi-hlx"/>
</dbReference>
<dbReference type="GO" id="GO:0006788">
    <property type="term" value="P:heme oxidation"/>
    <property type="evidence" value="ECO:0007669"/>
    <property type="project" value="InterPro"/>
</dbReference>
<dbReference type="InterPro" id="IPR016053">
    <property type="entry name" value="Haem_Oase-like"/>
</dbReference>
<dbReference type="Proteomes" id="UP001174694">
    <property type="component" value="Unassembled WGS sequence"/>
</dbReference>
<dbReference type="SUPFAM" id="SSF48613">
    <property type="entry name" value="Heme oxygenase-like"/>
    <property type="match status" value="1"/>
</dbReference>
<feature type="region of interest" description="Disordered" evidence="4">
    <location>
        <begin position="341"/>
        <end position="365"/>
    </location>
</feature>
<feature type="compositionally biased region" description="Acidic residues" evidence="4">
    <location>
        <begin position="414"/>
        <end position="428"/>
    </location>
</feature>
<dbReference type="PANTHER" id="PTHR10720:SF0">
    <property type="entry name" value="HEME OXYGENASE"/>
    <property type="match status" value="1"/>
</dbReference>
<dbReference type="EMBL" id="JANBVO010000013">
    <property type="protein sequence ID" value="KAJ9148409.1"/>
    <property type="molecule type" value="Genomic_DNA"/>
</dbReference>
<feature type="compositionally biased region" description="Acidic residues" evidence="4">
    <location>
        <begin position="249"/>
        <end position="262"/>
    </location>
</feature>
<keyword evidence="5" id="KW-0812">Transmembrane</keyword>
<dbReference type="CDD" id="cd19165">
    <property type="entry name" value="HemeO"/>
    <property type="match status" value="1"/>
</dbReference>
<dbReference type="PANTHER" id="PTHR10720">
    <property type="entry name" value="HEME OXYGENASE"/>
    <property type="match status" value="1"/>
</dbReference>
<organism evidence="6 7">
    <name type="scientific">Pleurostoma richardsiae</name>
    <dbReference type="NCBI Taxonomy" id="41990"/>
    <lineage>
        <taxon>Eukaryota</taxon>
        <taxon>Fungi</taxon>
        <taxon>Dikarya</taxon>
        <taxon>Ascomycota</taxon>
        <taxon>Pezizomycotina</taxon>
        <taxon>Sordariomycetes</taxon>
        <taxon>Sordariomycetidae</taxon>
        <taxon>Calosphaeriales</taxon>
        <taxon>Pleurostomataceae</taxon>
        <taxon>Pleurostoma</taxon>
    </lineage>
</organism>
<dbReference type="Gene3D" id="1.20.910.10">
    <property type="entry name" value="Heme oxygenase-like"/>
    <property type="match status" value="1"/>
</dbReference>
<dbReference type="AlphaFoldDB" id="A0AA38VJS4"/>
<keyword evidence="5" id="KW-0472">Membrane</keyword>
<keyword evidence="3" id="KW-0408">Iron</keyword>
<evidence type="ECO:0000313" key="6">
    <source>
        <dbReference type="EMBL" id="KAJ9148409.1"/>
    </source>
</evidence>
<keyword evidence="5" id="KW-1133">Transmembrane helix</keyword>
<protein>
    <submittedName>
        <fullName evidence="6">Heme-binding protein HMX1</fullName>
    </submittedName>
</protein>
<keyword evidence="2" id="KW-0479">Metal-binding</keyword>